<protein>
    <submittedName>
        <fullName evidence="1">Uncharacterized protein</fullName>
    </submittedName>
</protein>
<evidence type="ECO:0000313" key="1">
    <source>
        <dbReference type="EnsemblPlants" id="AVESA.00010b.r2.4CG1285680.1.CDS"/>
    </source>
</evidence>
<dbReference type="EnsemblPlants" id="AVESA.00010b.r2.4CG1285680.1">
    <property type="protein sequence ID" value="AVESA.00010b.r2.4CG1285680.1.CDS"/>
    <property type="gene ID" value="AVESA.00010b.r2.4CG1285680"/>
</dbReference>
<dbReference type="Proteomes" id="UP001732700">
    <property type="component" value="Chromosome 4C"/>
</dbReference>
<organism evidence="1 2">
    <name type="scientific">Avena sativa</name>
    <name type="common">Oat</name>
    <dbReference type="NCBI Taxonomy" id="4498"/>
    <lineage>
        <taxon>Eukaryota</taxon>
        <taxon>Viridiplantae</taxon>
        <taxon>Streptophyta</taxon>
        <taxon>Embryophyta</taxon>
        <taxon>Tracheophyta</taxon>
        <taxon>Spermatophyta</taxon>
        <taxon>Magnoliopsida</taxon>
        <taxon>Liliopsida</taxon>
        <taxon>Poales</taxon>
        <taxon>Poaceae</taxon>
        <taxon>BOP clade</taxon>
        <taxon>Pooideae</taxon>
        <taxon>Poodae</taxon>
        <taxon>Poeae</taxon>
        <taxon>Poeae Chloroplast Group 1 (Aveneae type)</taxon>
        <taxon>Aveninae</taxon>
        <taxon>Avena</taxon>
    </lineage>
</organism>
<accession>A0ACD5WW27</accession>
<reference evidence="1" key="1">
    <citation type="submission" date="2021-05" db="EMBL/GenBank/DDBJ databases">
        <authorList>
            <person name="Scholz U."/>
            <person name="Mascher M."/>
            <person name="Fiebig A."/>
        </authorList>
    </citation>
    <scope>NUCLEOTIDE SEQUENCE [LARGE SCALE GENOMIC DNA]</scope>
</reference>
<reference evidence="1" key="2">
    <citation type="submission" date="2025-09" db="UniProtKB">
        <authorList>
            <consortium name="EnsemblPlants"/>
        </authorList>
    </citation>
    <scope>IDENTIFICATION</scope>
</reference>
<keyword evidence="2" id="KW-1185">Reference proteome</keyword>
<sequence>MACGKARNYCNLALHLRSLARVESHGRRRGAAHGCYNGGVLCCRRRRPLLPTVRCSATDNGNLCYRVFFCYMLPRPSSARRIHSRRGPRTKEQRPKSSATADSAAQVHRSPPHVAHSPGTHASSPSLLPGARSPFLPLVKRLCTPIRQSPSPPFWALHSASMSAAAATADESQAERRRSEAVAWLRALLRESALPLPPPRASDEDLRAALADGALLCAALDKLTSPALPGHQGGAAAERDVGRFRAAAERMGLPSFTPSDLEMGPMSAVVACVLALRDRFVSHAGEGWNSSQPQNGRKHGMEYPKRENGQVTQNSEVREDSKETMLQKVPTSPAISEPLSARVRPELSSISRHAGRNFHEVFQLKQGGYSDLPSSKISEMMKSTSMDNAPTQSLLSVVNGILDEIIERKNGEIPYHLACLLRRIILEIERRISTQAEHIRNQNNLMKAREEKYKSRIRVLEALASGNSGQTHVTADPVQQIKMEKDKLQEKRRLIEEDLTKLMKDKENVTRLTKDKEDMARLLNDKEDIIRLMKEKEEMVRLIKEKENMGNLNVGKDEDRSQSASQPIPKPIMYRDELIGLMKDKENNKNTIMRLTLELEATKSSYEESHSLLESKKEDVLKLQKDKANSDNVISQLRQELAIARRSHETYIQELKTTALQENRELEHRMKEVEVKLENSTKRGRYLEDLLESRIQTWEHKEAMLNQFLGVQIQKIQDLRFSSVSIRHEILNCQKIWSEELSGLGQNLKVLTSAAENYHATLEENRKLFNEVQELKGNIRVYCRIRPFLPNEDHKSSTTEFIGDNGELILANPTKIGKEGSKLFKFNKVLGPMASQDEVFKDIQPLIRSVLDGYNVCIFAYGQTGSGKTYTMTGPESATEEELGVNFRALNDLFLISRSRGDTFMYDVSVQMIEIYNEQIRDLLGINGSEKKLGILSASHPDGLAVPDATIHPVNSTSDVIELMRTGLGNRAVGATALNERSSRSHSVVTVHIQGVDLKTGATLRGALHLVDLAGSERVDRSAVTGDRLKEAQHINKSLSALGDVIFSLSQKTSHIPYRNSKLTQVLQSSLGGHAKTLMFVQINPDVSSYAESLSTLRFAERVSGVELGAAKVNKEGKDIREFKEQLSLLKEKIAKKDEEINQLQTHTPRAMTGKRADSLLKHSSSSPGISSLGSKIQHRRTASGGKALGFVSRGSDADNFSEISDRHSEASSVQSVDDIQQQREIMVLSKLSEDETGPNSADPEMDCFGYADSEGRLSDISDSGLSMGTETDGSISSMVEYALFAEQEKIASTLKEQKKAPNTPTDRLRKVTTRVQKATTPRTAPSSSLWPKSSDSPPRSPMSATTRRSTITRATSSPRTSNTSKRWS</sequence>
<evidence type="ECO:0000313" key="2">
    <source>
        <dbReference type="Proteomes" id="UP001732700"/>
    </source>
</evidence>
<name>A0ACD5WW27_AVESA</name>
<proteinExistence type="predicted"/>